<accession>A0ABP8GQ88</accession>
<organism evidence="1 2">
    <name type="scientific">Flaviaesturariibacter amylovorans</name>
    <dbReference type="NCBI Taxonomy" id="1084520"/>
    <lineage>
        <taxon>Bacteria</taxon>
        <taxon>Pseudomonadati</taxon>
        <taxon>Bacteroidota</taxon>
        <taxon>Chitinophagia</taxon>
        <taxon>Chitinophagales</taxon>
        <taxon>Chitinophagaceae</taxon>
        <taxon>Flaviaestuariibacter</taxon>
    </lineage>
</organism>
<dbReference type="EMBL" id="BAABGY010000007">
    <property type="protein sequence ID" value="GAA4328407.1"/>
    <property type="molecule type" value="Genomic_DNA"/>
</dbReference>
<keyword evidence="2" id="KW-1185">Reference proteome</keyword>
<comment type="caution">
    <text evidence="1">The sequence shown here is derived from an EMBL/GenBank/DDBJ whole genome shotgun (WGS) entry which is preliminary data.</text>
</comment>
<dbReference type="InterPro" id="IPR012441">
    <property type="entry name" value="DUF1643"/>
</dbReference>
<sequence length="161" mass="17960">MTQTLFEPIRSADFSPCGQYRYRLQRIWDRSRPIIAFMGLNPSTANAETDDPTIRRVIGFAKREGYGGVSMYNLFNVVSPDPKVLLTHPDPLGPDGWKWLAVVSLYPKVVLCWGAFPEAKERAAEVLQVLTPGALYCLGKTAAGHPKHPLYLPSDSPLIKF</sequence>
<protein>
    <submittedName>
        <fullName evidence="1">DUF1643 domain-containing protein</fullName>
    </submittedName>
</protein>
<evidence type="ECO:0000313" key="2">
    <source>
        <dbReference type="Proteomes" id="UP001501725"/>
    </source>
</evidence>
<dbReference type="Pfam" id="PF07799">
    <property type="entry name" value="DUF1643"/>
    <property type="match status" value="1"/>
</dbReference>
<dbReference type="Proteomes" id="UP001501725">
    <property type="component" value="Unassembled WGS sequence"/>
</dbReference>
<reference evidence="2" key="1">
    <citation type="journal article" date="2019" name="Int. J. Syst. Evol. Microbiol.">
        <title>The Global Catalogue of Microorganisms (GCM) 10K type strain sequencing project: providing services to taxonomists for standard genome sequencing and annotation.</title>
        <authorList>
            <consortium name="The Broad Institute Genomics Platform"/>
            <consortium name="The Broad Institute Genome Sequencing Center for Infectious Disease"/>
            <person name="Wu L."/>
            <person name="Ma J."/>
        </authorList>
    </citation>
    <scope>NUCLEOTIDE SEQUENCE [LARGE SCALE GENOMIC DNA]</scope>
    <source>
        <strain evidence="2">JCM 17919</strain>
    </source>
</reference>
<proteinExistence type="predicted"/>
<dbReference type="RefSeq" id="WP_345255258.1">
    <property type="nucleotide sequence ID" value="NZ_BAABGY010000007.1"/>
</dbReference>
<gene>
    <name evidence="1" type="ORF">GCM10023184_18270</name>
</gene>
<evidence type="ECO:0000313" key="1">
    <source>
        <dbReference type="EMBL" id="GAA4328407.1"/>
    </source>
</evidence>
<name>A0ABP8GQ88_9BACT</name>